<dbReference type="AlphaFoldDB" id="A0A926KVD3"/>
<comment type="subcellular location">
    <subcellularLocation>
        <location evidence="1">Membrane</location>
        <topology evidence="1">Multi-pass membrane protein</topology>
    </subcellularLocation>
</comment>
<evidence type="ECO:0000256" key="3">
    <source>
        <dbReference type="ARBA" id="ARBA00022989"/>
    </source>
</evidence>
<organism evidence="6 7">
    <name type="scientific">Paenibacillus sedimenti</name>
    <dbReference type="NCBI Taxonomy" id="2770274"/>
    <lineage>
        <taxon>Bacteria</taxon>
        <taxon>Bacillati</taxon>
        <taxon>Bacillota</taxon>
        <taxon>Bacilli</taxon>
        <taxon>Bacillales</taxon>
        <taxon>Paenibacillaceae</taxon>
        <taxon>Paenibacillus</taxon>
    </lineage>
</organism>
<keyword evidence="2 5" id="KW-0812">Transmembrane</keyword>
<feature type="transmembrane region" description="Helical" evidence="5">
    <location>
        <begin position="126"/>
        <end position="144"/>
    </location>
</feature>
<dbReference type="InterPro" id="IPR039020">
    <property type="entry name" value="PaxB-like"/>
</dbReference>
<evidence type="ECO:0008006" key="8">
    <source>
        <dbReference type="Google" id="ProtNLM"/>
    </source>
</evidence>
<protein>
    <recommendedName>
        <fullName evidence="8">Integral membrane protein</fullName>
    </recommendedName>
</protein>
<evidence type="ECO:0000256" key="1">
    <source>
        <dbReference type="ARBA" id="ARBA00004141"/>
    </source>
</evidence>
<feature type="transmembrane region" description="Helical" evidence="5">
    <location>
        <begin position="12"/>
        <end position="30"/>
    </location>
</feature>
<sequence>MEHLLPFPIERLLQIGMGFFWTITYILIIFKGLQDRTVGMPFASLCANLTWEAMFSFIFPLEPLQFTINMIWLTLDCIILLQFIIYFRSMFPSIRYKYAFLLGSLATAFLINLGITIEFHDMVGKYSAFGMNFMMSLLFILLALRQGTRGQSVYIGYTKWIGTFCSSILFYSLYPQSLLLFILSALTFILDVIYIIVLKHQSAKRFAFSATNMRRATR</sequence>
<reference evidence="6" key="1">
    <citation type="submission" date="2020-09" db="EMBL/GenBank/DDBJ databases">
        <title>Draft Genome Sequence of Paenibacillus sp. WST5.</title>
        <authorList>
            <person name="Bao Z."/>
        </authorList>
    </citation>
    <scope>NUCLEOTIDE SEQUENCE</scope>
    <source>
        <strain evidence="6">WST5</strain>
    </source>
</reference>
<dbReference type="EMBL" id="JACVVD010000014">
    <property type="protein sequence ID" value="MBD0384003.1"/>
    <property type="molecule type" value="Genomic_DNA"/>
</dbReference>
<evidence type="ECO:0000313" key="7">
    <source>
        <dbReference type="Proteomes" id="UP000650466"/>
    </source>
</evidence>
<evidence type="ECO:0000256" key="2">
    <source>
        <dbReference type="ARBA" id="ARBA00022692"/>
    </source>
</evidence>
<keyword evidence="4 5" id="KW-0472">Membrane</keyword>
<comment type="caution">
    <text evidence="6">The sequence shown here is derived from an EMBL/GenBank/DDBJ whole genome shotgun (WGS) entry which is preliminary data.</text>
</comment>
<feature type="transmembrane region" description="Helical" evidence="5">
    <location>
        <begin position="180"/>
        <end position="198"/>
    </location>
</feature>
<dbReference type="PANTHER" id="PTHR42038:SF2">
    <property type="entry name" value="TERPENE CYCLASE AUSL"/>
    <property type="match status" value="1"/>
</dbReference>
<feature type="transmembrane region" description="Helical" evidence="5">
    <location>
        <begin position="156"/>
        <end position="174"/>
    </location>
</feature>
<dbReference type="Pfam" id="PF25129">
    <property type="entry name" value="Pyr4-TMTC"/>
    <property type="match status" value="1"/>
</dbReference>
<dbReference type="GO" id="GO:0016020">
    <property type="term" value="C:membrane"/>
    <property type="evidence" value="ECO:0007669"/>
    <property type="project" value="UniProtKB-SubCell"/>
</dbReference>
<dbReference type="RefSeq" id="WP_188177779.1">
    <property type="nucleotide sequence ID" value="NZ_JACVVD010000014.1"/>
</dbReference>
<evidence type="ECO:0000256" key="5">
    <source>
        <dbReference type="SAM" id="Phobius"/>
    </source>
</evidence>
<accession>A0A926KVD3</accession>
<dbReference type="Proteomes" id="UP000650466">
    <property type="component" value="Unassembled WGS sequence"/>
</dbReference>
<feature type="transmembrane region" description="Helical" evidence="5">
    <location>
        <begin position="99"/>
        <end position="120"/>
    </location>
</feature>
<evidence type="ECO:0000256" key="4">
    <source>
        <dbReference type="ARBA" id="ARBA00023136"/>
    </source>
</evidence>
<gene>
    <name evidence="6" type="ORF">ICC18_28525</name>
</gene>
<dbReference type="PANTHER" id="PTHR42038">
    <property type="match status" value="1"/>
</dbReference>
<proteinExistence type="predicted"/>
<feature type="transmembrane region" description="Helical" evidence="5">
    <location>
        <begin position="66"/>
        <end position="87"/>
    </location>
</feature>
<name>A0A926KVD3_9BACL</name>
<keyword evidence="7" id="KW-1185">Reference proteome</keyword>
<keyword evidence="3 5" id="KW-1133">Transmembrane helix</keyword>
<evidence type="ECO:0000313" key="6">
    <source>
        <dbReference type="EMBL" id="MBD0384003.1"/>
    </source>
</evidence>
<dbReference type="GO" id="GO:0016829">
    <property type="term" value="F:lyase activity"/>
    <property type="evidence" value="ECO:0007669"/>
    <property type="project" value="InterPro"/>
</dbReference>